<reference evidence="1 2" key="1">
    <citation type="submission" date="2024-01" db="EMBL/GenBank/DDBJ databases">
        <title>The genomes of 5 underutilized Papilionoideae crops provide insights into root nodulation and disease resistance.</title>
        <authorList>
            <person name="Yuan L."/>
        </authorList>
    </citation>
    <scope>NUCLEOTIDE SEQUENCE [LARGE SCALE GENOMIC DNA]</scope>
    <source>
        <strain evidence="1">LY-2023</strain>
        <tissue evidence="1">Leaf</tissue>
    </source>
</reference>
<organism evidence="1 2">
    <name type="scientific">Clitoria ternatea</name>
    <name type="common">Butterfly pea</name>
    <dbReference type="NCBI Taxonomy" id="43366"/>
    <lineage>
        <taxon>Eukaryota</taxon>
        <taxon>Viridiplantae</taxon>
        <taxon>Streptophyta</taxon>
        <taxon>Embryophyta</taxon>
        <taxon>Tracheophyta</taxon>
        <taxon>Spermatophyta</taxon>
        <taxon>Magnoliopsida</taxon>
        <taxon>eudicotyledons</taxon>
        <taxon>Gunneridae</taxon>
        <taxon>Pentapetalae</taxon>
        <taxon>rosids</taxon>
        <taxon>fabids</taxon>
        <taxon>Fabales</taxon>
        <taxon>Fabaceae</taxon>
        <taxon>Papilionoideae</taxon>
        <taxon>50 kb inversion clade</taxon>
        <taxon>NPAAA clade</taxon>
        <taxon>indigoferoid/millettioid clade</taxon>
        <taxon>Phaseoleae</taxon>
        <taxon>Clitoria</taxon>
    </lineage>
</organism>
<evidence type="ECO:0000313" key="2">
    <source>
        <dbReference type="Proteomes" id="UP001359559"/>
    </source>
</evidence>
<protein>
    <submittedName>
        <fullName evidence="1">Uncharacterized protein</fullName>
    </submittedName>
</protein>
<gene>
    <name evidence="1" type="ORF">RJT34_25430</name>
</gene>
<sequence>MELNIDLMHWLLCGVLNWLSTQFVVELTVFNILNLSNSIDVCICNLTRGTLVTKDLCFICLFGSLLPACQKVVVVDVLKMLLSIHGHLKDWFSVSALSPTGSAVHQVKFILGEGEDNLGPWKSEFSQVSPASGPKNEDVVLILAANRTKRPGILRGFRRYRGGRDFADPHYWASCPSLDINMQSLLQFLIPV</sequence>
<comment type="caution">
    <text evidence="1">The sequence shown here is derived from an EMBL/GenBank/DDBJ whole genome shotgun (WGS) entry which is preliminary data.</text>
</comment>
<accession>A0AAN9FSG5</accession>
<evidence type="ECO:0000313" key="1">
    <source>
        <dbReference type="EMBL" id="KAK7280366.1"/>
    </source>
</evidence>
<dbReference type="EMBL" id="JAYKXN010000006">
    <property type="protein sequence ID" value="KAK7280366.1"/>
    <property type="molecule type" value="Genomic_DNA"/>
</dbReference>
<keyword evidence="2" id="KW-1185">Reference proteome</keyword>
<dbReference type="AlphaFoldDB" id="A0AAN9FSG5"/>
<proteinExistence type="predicted"/>
<name>A0AAN9FSG5_CLITE</name>
<dbReference type="Proteomes" id="UP001359559">
    <property type="component" value="Unassembled WGS sequence"/>
</dbReference>